<dbReference type="GO" id="GO:0016887">
    <property type="term" value="F:ATP hydrolysis activity"/>
    <property type="evidence" value="ECO:0007669"/>
    <property type="project" value="TreeGrafter"/>
</dbReference>
<feature type="binding site" evidence="3">
    <location>
        <begin position="10"/>
        <end position="17"/>
    </location>
    <ligand>
        <name>ATP</name>
        <dbReference type="ChEBI" id="CHEBI:30616"/>
    </ligand>
</feature>
<gene>
    <name evidence="5" type="ORF">HUK38_05410</name>
</gene>
<keyword evidence="1 3" id="KW-0547">Nucleotide-binding</keyword>
<keyword evidence="2 3" id="KW-0067">ATP-binding</keyword>
<accession>A0A839H9J1</accession>
<dbReference type="Proteomes" id="UP000548632">
    <property type="component" value="Unassembled WGS sequence"/>
</dbReference>
<dbReference type="CDD" id="cd02038">
    <property type="entry name" value="FlhG-like"/>
    <property type="match status" value="1"/>
</dbReference>
<dbReference type="GO" id="GO:0005524">
    <property type="term" value="F:ATP binding"/>
    <property type="evidence" value="ECO:0007669"/>
    <property type="project" value="UniProtKB-KW"/>
</dbReference>
<comment type="caution">
    <text evidence="5">The sequence shown here is derived from an EMBL/GenBank/DDBJ whole genome shotgun (WGS) entry which is preliminary data.</text>
</comment>
<proteinExistence type="predicted"/>
<evidence type="ECO:0000256" key="2">
    <source>
        <dbReference type="ARBA" id="ARBA00022840"/>
    </source>
</evidence>
<evidence type="ECO:0000259" key="4">
    <source>
        <dbReference type="Pfam" id="PF13614"/>
    </source>
</evidence>
<dbReference type="InterPro" id="IPR050625">
    <property type="entry name" value="ParA/MinD_ATPase"/>
</dbReference>
<dbReference type="RefSeq" id="WP_182583229.1">
    <property type="nucleotide sequence ID" value="NZ_JABVCQ010000008.1"/>
</dbReference>
<dbReference type="Gene3D" id="3.40.50.300">
    <property type="entry name" value="P-loop containing nucleotide triphosphate hydrolases"/>
    <property type="match status" value="1"/>
</dbReference>
<feature type="domain" description="AAA" evidence="4">
    <location>
        <begin position="1"/>
        <end position="161"/>
    </location>
</feature>
<sequence length="267" mass="28738">MRILCITSGKGGVGKTTMAINLGIAIANAGRRVLLMDGDLGLANLNVLLGIVPKLTIHDVVHGRKTLPQIIISTPYGVDLIAGGSGMAELADLTAMERQRVMRGLELLDGYDFLMIDTGAGIGENIVRFILASDETVIVTTPHPTSLTDAYGVIKTILSQQPSTQLKLLVNCVNTPADAQRVAASLSRVTDTFMHSTLECIGYVPVDMRIEKSILMQKPHLILNPNAPSAKLIHEIAHRLLTSAPLTQDKHANKIEFFLKKLVGCST</sequence>
<evidence type="ECO:0000313" key="5">
    <source>
        <dbReference type="EMBL" id="MBB1125671.1"/>
    </source>
</evidence>
<dbReference type="GO" id="GO:0051782">
    <property type="term" value="P:negative regulation of cell division"/>
    <property type="evidence" value="ECO:0007669"/>
    <property type="project" value="TreeGrafter"/>
</dbReference>
<evidence type="ECO:0000256" key="1">
    <source>
        <dbReference type="ARBA" id="ARBA00022741"/>
    </source>
</evidence>
<dbReference type="PANTHER" id="PTHR43384:SF4">
    <property type="entry name" value="CELLULOSE BIOSYNTHESIS PROTEIN BCSQ-RELATED"/>
    <property type="match status" value="1"/>
</dbReference>
<dbReference type="InterPro" id="IPR027417">
    <property type="entry name" value="P-loop_NTPase"/>
</dbReference>
<dbReference type="InterPro" id="IPR025669">
    <property type="entry name" value="AAA_dom"/>
</dbReference>
<keyword evidence="6" id="KW-1185">Reference proteome</keyword>
<dbReference type="SUPFAM" id="SSF52540">
    <property type="entry name" value="P-loop containing nucleoside triphosphate hydrolases"/>
    <property type="match status" value="1"/>
</dbReference>
<organism evidence="5 6">
    <name type="scientific">Thiospirillum jenense</name>
    <dbReference type="NCBI Taxonomy" id="1653858"/>
    <lineage>
        <taxon>Bacteria</taxon>
        <taxon>Pseudomonadati</taxon>
        <taxon>Pseudomonadota</taxon>
        <taxon>Gammaproteobacteria</taxon>
        <taxon>Chromatiales</taxon>
        <taxon>Chromatiaceae</taxon>
        <taxon>Thiospirillum</taxon>
    </lineage>
</organism>
<name>A0A839H9J1_9GAMM</name>
<dbReference type="GO" id="GO:0009898">
    <property type="term" value="C:cytoplasmic side of plasma membrane"/>
    <property type="evidence" value="ECO:0007669"/>
    <property type="project" value="TreeGrafter"/>
</dbReference>
<dbReference type="PIRSF" id="PIRSF003092">
    <property type="entry name" value="MinD"/>
    <property type="match status" value="1"/>
</dbReference>
<dbReference type="InterPro" id="IPR025501">
    <property type="entry name" value="MinD_FleN"/>
</dbReference>
<dbReference type="AlphaFoldDB" id="A0A839H9J1"/>
<evidence type="ECO:0000256" key="3">
    <source>
        <dbReference type="PIRSR" id="PIRSR003092-1"/>
    </source>
</evidence>
<dbReference type="EMBL" id="JABVCQ010000008">
    <property type="protein sequence ID" value="MBB1125671.1"/>
    <property type="molecule type" value="Genomic_DNA"/>
</dbReference>
<dbReference type="Pfam" id="PF13614">
    <property type="entry name" value="AAA_31"/>
    <property type="match status" value="1"/>
</dbReference>
<evidence type="ECO:0000313" key="6">
    <source>
        <dbReference type="Proteomes" id="UP000548632"/>
    </source>
</evidence>
<dbReference type="InterPro" id="IPR033875">
    <property type="entry name" value="FlhG"/>
</dbReference>
<reference evidence="5 6" key="1">
    <citation type="journal article" date="2020" name="Arch. Microbiol.">
        <title>The genome sequence of the giant phototrophic gammaproteobacterium Thiospirillum jenense gives insight into its physiological properties and phylogenetic relationships.</title>
        <authorList>
            <person name="Imhoff J.F."/>
            <person name="Meyer T.E."/>
            <person name="Kyndt J.A."/>
        </authorList>
    </citation>
    <scope>NUCLEOTIDE SEQUENCE [LARGE SCALE GENOMIC DNA]</scope>
    <source>
        <strain evidence="5 6">DSM 216</strain>
    </source>
</reference>
<dbReference type="GO" id="GO:0005829">
    <property type="term" value="C:cytosol"/>
    <property type="evidence" value="ECO:0007669"/>
    <property type="project" value="TreeGrafter"/>
</dbReference>
<dbReference type="PANTHER" id="PTHR43384">
    <property type="entry name" value="SEPTUM SITE-DETERMINING PROTEIN MIND HOMOLOG, CHLOROPLASTIC-RELATED"/>
    <property type="match status" value="1"/>
</dbReference>
<protein>
    <submittedName>
        <fullName evidence="5">MinD/ParA family protein</fullName>
    </submittedName>
</protein>